<protein>
    <submittedName>
        <fullName evidence="3">Pilus assembly protein CpaE</fullName>
    </submittedName>
</protein>
<evidence type="ECO:0000256" key="1">
    <source>
        <dbReference type="ARBA" id="ARBA00022741"/>
    </source>
</evidence>
<dbReference type="Proteomes" id="UP000199647">
    <property type="component" value="Unassembled WGS sequence"/>
</dbReference>
<gene>
    <name evidence="3" type="ORF">SAMN05216548_10644</name>
</gene>
<dbReference type="SUPFAM" id="SSF52172">
    <property type="entry name" value="CheY-like"/>
    <property type="match status" value="1"/>
</dbReference>
<dbReference type="RefSeq" id="WP_428976953.1">
    <property type="nucleotide sequence ID" value="NZ_FOFG01000006.1"/>
</dbReference>
<dbReference type="Gene3D" id="3.40.50.300">
    <property type="entry name" value="P-loop containing nucleotide triphosphate hydrolases"/>
    <property type="match status" value="1"/>
</dbReference>
<dbReference type="SUPFAM" id="SSF52540">
    <property type="entry name" value="P-loop containing nucleoside triphosphate hydrolases"/>
    <property type="match status" value="1"/>
</dbReference>
<dbReference type="GO" id="GO:0009898">
    <property type="term" value="C:cytoplasmic side of plasma membrane"/>
    <property type="evidence" value="ECO:0007669"/>
    <property type="project" value="TreeGrafter"/>
</dbReference>
<evidence type="ECO:0000313" key="3">
    <source>
        <dbReference type="EMBL" id="SEQ61802.1"/>
    </source>
</evidence>
<dbReference type="PANTHER" id="PTHR43384:SF6">
    <property type="entry name" value="SEPTUM SITE-DETERMINING PROTEIN MIND HOMOLOG, CHLOROPLASTIC"/>
    <property type="match status" value="1"/>
</dbReference>
<dbReference type="STRING" id="1855383.SAMN05216548_10644"/>
<dbReference type="Gene3D" id="3.40.50.2300">
    <property type="match status" value="1"/>
</dbReference>
<proteinExistence type="predicted"/>
<dbReference type="GO" id="GO:0016887">
    <property type="term" value="F:ATP hydrolysis activity"/>
    <property type="evidence" value="ECO:0007669"/>
    <property type="project" value="TreeGrafter"/>
</dbReference>
<sequence>MPMSGNLQEAGTLGAELPETFEARAVPRITVQAFCDTPEVCTALEQAATDRRMGRAHVKVHTGGINAAGEFYQSAPTPNLVVIESRLPAPELLAGLDRLAEVCDAGTKVMVIGHSNDVRFYRDLLKRGVSEYLVAPADAMQVIASISSIYHDENAGKLGQSYAFIGAKGGVGSSTIAHNVAWTMARTFGADIVLGDMDLAFGTAGLNFNLDPAQGMAEAVFGADRLDEVLLDRLLAKCGDHLSLLSAPATLDRSYDLEDTAFDRVLDLVQGSVPSVVLDVPHVWTAWARKTLLSVDQVVVTAIPDLANLRNAKNLVDLLKQGRPNDAPPRLVLNQVGVPKRPEIKPQDFAAALHLELTAVIPFDPALFGAAANNGEMIAENHGKSELHTHFLEIAQLITGRKELKRARKGGFSLNSLVGRFSTKSKK</sequence>
<dbReference type="InterPro" id="IPR027417">
    <property type="entry name" value="P-loop_NTPase"/>
</dbReference>
<evidence type="ECO:0000313" key="4">
    <source>
        <dbReference type="Proteomes" id="UP000199647"/>
    </source>
</evidence>
<dbReference type="InterPro" id="IPR011006">
    <property type="entry name" value="CheY-like_superfamily"/>
</dbReference>
<name>A0A1H9HHT4_9HYPH</name>
<keyword evidence="4" id="KW-1185">Reference proteome</keyword>
<reference evidence="3 4" key="1">
    <citation type="submission" date="2016-10" db="EMBL/GenBank/DDBJ databases">
        <authorList>
            <person name="de Groot N.N."/>
        </authorList>
    </citation>
    <scope>NUCLEOTIDE SEQUENCE [LARGE SCALE GENOMIC DNA]</scope>
    <source>
        <strain evidence="3 4">A52C2</strain>
    </source>
</reference>
<dbReference type="GO" id="GO:0051782">
    <property type="term" value="P:negative regulation of cell division"/>
    <property type="evidence" value="ECO:0007669"/>
    <property type="project" value="TreeGrafter"/>
</dbReference>
<keyword evidence="1" id="KW-0547">Nucleotide-binding</keyword>
<dbReference type="InterPro" id="IPR050625">
    <property type="entry name" value="ParA/MinD_ATPase"/>
</dbReference>
<keyword evidence="2" id="KW-0067">ATP-binding</keyword>
<dbReference type="GO" id="GO:0005524">
    <property type="term" value="F:ATP binding"/>
    <property type="evidence" value="ECO:0007669"/>
    <property type="project" value="UniProtKB-KW"/>
</dbReference>
<evidence type="ECO:0000256" key="2">
    <source>
        <dbReference type="ARBA" id="ARBA00022840"/>
    </source>
</evidence>
<dbReference type="PANTHER" id="PTHR43384">
    <property type="entry name" value="SEPTUM SITE-DETERMINING PROTEIN MIND HOMOLOG, CHLOROPLASTIC-RELATED"/>
    <property type="match status" value="1"/>
</dbReference>
<dbReference type="GO" id="GO:0005829">
    <property type="term" value="C:cytosol"/>
    <property type="evidence" value="ECO:0007669"/>
    <property type="project" value="TreeGrafter"/>
</dbReference>
<organism evidence="3 4">
    <name type="scientific">Faunimonas pinastri</name>
    <dbReference type="NCBI Taxonomy" id="1855383"/>
    <lineage>
        <taxon>Bacteria</taxon>
        <taxon>Pseudomonadati</taxon>
        <taxon>Pseudomonadota</taxon>
        <taxon>Alphaproteobacteria</taxon>
        <taxon>Hyphomicrobiales</taxon>
        <taxon>Afifellaceae</taxon>
        <taxon>Faunimonas</taxon>
    </lineage>
</organism>
<dbReference type="EMBL" id="FOFG01000006">
    <property type="protein sequence ID" value="SEQ61802.1"/>
    <property type="molecule type" value="Genomic_DNA"/>
</dbReference>
<dbReference type="AlphaFoldDB" id="A0A1H9HHT4"/>
<accession>A0A1H9HHT4</accession>